<dbReference type="InterPro" id="IPR007159">
    <property type="entry name" value="SpoVT-AbrB_dom"/>
</dbReference>
<dbReference type="PANTHER" id="PTHR34701">
    <property type="entry name" value="TRANSCRIPTIONAL REGULATOR MRAZ"/>
    <property type="match status" value="1"/>
</dbReference>
<keyword evidence="2" id="KW-0963">Cytoplasm</keyword>
<evidence type="ECO:0000256" key="5">
    <source>
        <dbReference type="ARBA" id="ARBA00023125"/>
    </source>
</evidence>
<dbReference type="PANTHER" id="PTHR34701:SF1">
    <property type="entry name" value="TRANSCRIPTIONAL REGULATOR MRAZ"/>
    <property type="match status" value="1"/>
</dbReference>
<keyword evidence="5 7" id="KW-0238">DNA-binding</keyword>
<dbReference type="CDD" id="cd16321">
    <property type="entry name" value="MraZ_C"/>
    <property type="match status" value="1"/>
</dbReference>
<comment type="caution">
    <text evidence="9">The sequence shown here is derived from an EMBL/GenBank/DDBJ whole genome shotgun (WGS) entry which is preliminary data.</text>
</comment>
<accession>A0AB38A552</accession>
<dbReference type="GO" id="GO:2000143">
    <property type="term" value="P:negative regulation of DNA-templated transcription initiation"/>
    <property type="evidence" value="ECO:0007669"/>
    <property type="project" value="TreeGrafter"/>
</dbReference>
<protein>
    <recommendedName>
        <fullName evidence="1">Transcriptional regulator MraZ</fullName>
    </recommendedName>
</protein>
<evidence type="ECO:0000256" key="1">
    <source>
        <dbReference type="ARBA" id="ARBA00013860"/>
    </source>
</evidence>
<gene>
    <name evidence="9" type="ORF">SAMN04489746_0339</name>
</gene>
<evidence type="ECO:0000313" key="9">
    <source>
        <dbReference type="EMBL" id="SEB47424.1"/>
    </source>
</evidence>
<name>A0AB38A552_9ACTN</name>
<dbReference type="EMBL" id="FNSH01000001">
    <property type="protein sequence ID" value="SEB47424.1"/>
    <property type="molecule type" value="Genomic_DNA"/>
</dbReference>
<dbReference type="Proteomes" id="UP000183687">
    <property type="component" value="Unassembled WGS sequence"/>
</dbReference>
<dbReference type="InterPro" id="IPR035642">
    <property type="entry name" value="MraZ_N"/>
</dbReference>
<evidence type="ECO:0000256" key="4">
    <source>
        <dbReference type="ARBA" id="ARBA00023015"/>
    </source>
</evidence>
<sequence length="143" mass="16394">MYLTDHYNRNLDVKSRLTLPADFRKQFANKVCLVPFHGALCGFTPEGHQEWMQSFFPEGFDPKDKAQDAIRRRLSALTTTVDIDTAGRIALSKVSEQIREKFGLGRELEIVGNVDHFEIFSASKWEQMQASFLDEDFDSLLFG</sequence>
<evidence type="ECO:0000256" key="6">
    <source>
        <dbReference type="ARBA" id="ARBA00023163"/>
    </source>
</evidence>
<dbReference type="Gene3D" id="3.40.1550.20">
    <property type="entry name" value="Transcriptional regulator MraZ domain"/>
    <property type="match status" value="1"/>
</dbReference>
<dbReference type="GO" id="GO:0003700">
    <property type="term" value="F:DNA-binding transcription factor activity"/>
    <property type="evidence" value="ECO:0007669"/>
    <property type="project" value="InterPro"/>
</dbReference>
<dbReference type="SUPFAM" id="SSF89447">
    <property type="entry name" value="AbrB/MazE/MraZ-like"/>
    <property type="match status" value="1"/>
</dbReference>
<dbReference type="InterPro" id="IPR038619">
    <property type="entry name" value="MraZ_sf"/>
</dbReference>
<dbReference type="InterPro" id="IPR003444">
    <property type="entry name" value="MraZ"/>
</dbReference>
<keyword evidence="4" id="KW-0805">Transcription regulation</keyword>
<dbReference type="AlphaFoldDB" id="A0AB38A552"/>
<keyword evidence="6" id="KW-0804">Transcription</keyword>
<dbReference type="Pfam" id="PF02381">
    <property type="entry name" value="MraZ"/>
    <property type="match status" value="1"/>
</dbReference>
<evidence type="ECO:0000256" key="7">
    <source>
        <dbReference type="PROSITE-ProRule" id="PRU01076"/>
    </source>
</evidence>
<dbReference type="RefSeq" id="WP_002563482.1">
    <property type="nucleotide sequence ID" value="NZ_CALJSN010000006.1"/>
</dbReference>
<dbReference type="CDD" id="cd16320">
    <property type="entry name" value="MraZ_N"/>
    <property type="match status" value="1"/>
</dbReference>
<dbReference type="InterPro" id="IPR035644">
    <property type="entry name" value="MraZ_C"/>
</dbReference>
<evidence type="ECO:0000256" key="3">
    <source>
        <dbReference type="ARBA" id="ARBA00022737"/>
    </source>
</evidence>
<dbReference type="GO" id="GO:0000976">
    <property type="term" value="F:transcription cis-regulatory region binding"/>
    <property type="evidence" value="ECO:0007669"/>
    <property type="project" value="TreeGrafter"/>
</dbReference>
<evidence type="ECO:0000313" key="10">
    <source>
        <dbReference type="Proteomes" id="UP000183687"/>
    </source>
</evidence>
<proteinExistence type="predicted"/>
<organism evidence="9 10">
    <name type="scientific">Atopobium minutum</name>
    <dbReference type="NCBI Taxonomy" id="1381"/>
    <lineage>
        <taxon>Bacteria</taxon>
        <taxon>Bacillati</taxon>
        <taxon>Actinomycetota</taxon>
        <taxon>Coriobacteriia</taxon>
        <taxon>Coriobacteriales</taxon>
        <taxon>Atopobiaceae</taxon>
        <taxon>Atopobium</taxon>
    </lineage>
</organism>
<reference evidence="9 10" key="1">
    <citation type="submission" date="2016-10" db="EMBL/GenBank/DDBJ databases">
        <authorList>
            <person name="Varghese N."/>
            <person name="Submissions S."/>
        </authorList>
    </citation>
    <scope>NUCLEOTIDE SEQUENCE [LARGE SCALE GENOMIC DNA]</scope>
    <source>
        <strain evidence="9 10">DSM 20586</strain>
    </source>
</reference>
<dbReference type="InterPro" id="IPR037914">
    <property type="entry name" value="SpoVT-AbrB_sf"/>
</dbReference>
<evidence type="ECO:0000256" key="2">
    <source>
        <dbReference type="ARBA" id="ARBA00022490"/>
    </source>
</evidence>
<evidence type="ECO:0000259" key="8">
    <source>
        <dbReference type="PROSITE" id="PS51740"/>
    </source>
</evidence>
<dbReference type="InterPro" id="IPR020603">
    <property type="entry name" value="MraZ_dom"/>
</dbReference>
<dbReference type="PROSITE" id="PS51740">
    <property type="entry name" value="SPOVT_ABRB"/>
    <property type="match status" value="1"/>
</dbReference>
<keyword evidence="3" id="KW-0677">Repeat</keyword>
<feature type="domain" description="SpoVT-AbrB" evidence="8">
    <location>
        <begin position="6"/>
        <end position="48"/>
    </location>
</feature>